<evidence type="ECO:0000256" key="4">
    <source>
        <dbReference type="ARBA" id="ARBA00023163"/>
    </source>
</evidence>
<feature type="domain" description="HTH lysR-type" evidence="5">
    <location>
        <begin position="1"/>
        <end position="59"/>
    </location>
</feature>
<dbReference type="SUPFAM" id="SSF53850">
    <property type="entry name" value="Periplasmic binding protein-like II"/>
    <property type="match status" value="1"/>
</dbReference>
<dbReference type="EMBL" id="JAAAXX010000002">
    <property type="protein sequence ID" value="KAF2391865.1"/>
    <property type="molecule type" value="Genomic_DNA"/>
</dbReference>
<dbReference type="RefSeq" id="WP_163914426.1">
    <property type="nucleotide sequence ID" value="NZ_JAAAXX010000002.1"/>
</dbReference>
<sequence length="300" mass="33290">MDRLSGLMPFIRTAELGSFVAAGRALGLSASAVGKGVTRLEQQVGVRLFQRSTRSISLTDEGRMFQERCRRILDDLDDAQAALSRSTETPRGRLRLSLPIASYHLFQSAFLEFMAQYPDIELDIDFSDQMVDLVEEGIDIAIRGGELPDSRLMTRALPPVQLIICASPDYLARHGTPKTPRDLDSHQGVRFRFFKSGKLQEWPLKLRAGEAEIRTRTVLTCNNMDMVCSAIISGFGVGILPDFLAREPLADGSLHRVLGDHSIGPNPLSLVWPSSRQLSQKIRVFVDFISAHLEGQLADL</sequence>
<dbReference type="Gene3D" id="3.40.190.290">
    <property type="match status" value="1"/>
</dbReference>
<evidence type="ECO:0000256" key="3">
    <source>
        <dbReference type="ARBA" id="ARBA00023125"/>
    </source>
</evidence>
<dbReference type="InterPro" id="IPR036390">
    <property type="entry name" value="WH_DNA-bd_sf"/>
</dbReference>
<accession>A0A6L5BUY2</accession>
<dbReference type="SUPFAM" id="SSF46785">
    <property type="entry name" value="Winged helix' DNA-binding domain"/>
    <property type="match status" value="1"/>
</dbReference>
<keyword evidence="4" id="KW-0804">Transcription</keyword>
<dbReference type="Pfam" id="PF03466">
    <property type="entry name" value="LysR_substrate"/>
    <property type="match status" value="1"/>
</dbReference>
<dbReference type="InterPro" id="IPR005119">
    <property type="entry name" value="LysR_subst-bd"/>
</dbReference>
<comment type="caution">
    <text evidence="6">The sequence shown here is derived from an EMBL/GenBank/DDBJ whole genome shotgun (WGS) entry which is preliminary data.</text>
</comment>
<gene>
    <name evidence="6" type="ORF">FX983_06350</name>
</gene>
<dbReference type="FunFam" id="1.10.10.10:FF:000001">
    <property type="entry name" value="LysR family transcriptional regulator"/>
    <property type="match status" value="1"/>
</dbReference>
<name>A0A6L5BUY2_9PSED</name>
<proteinExistence type="inferred from homology"/>
<dbReference type="Gene3D" id="1.10.10.10">
    <property type="entry name" value="Winged helix-like DNA-binding domain superfamily/Winged helix DNA-binding domain"/>
    <property type="match status" value="1"/>
</dbReference>
<evidence type="ECO:0000256" key="1">
    <source>
        <dbReference type="ARBA" id="ARBA00009437"/>
    </source>
</evidence>
<dbReference type="GO" id="GO:0043565">
    <property type="term" value="F:sequence-specific DNA binding"/>
    <property type="evidence" value="ECO:0007669"/>
    <property type="project" value="TreeGrafter"/>
</dbReference>
<reference evidence="6 7" key="1">
    <citation type="submission" date="2019-12" db="EMBL/GenBank/DDBJ databases">
        <title>Endophytic bacteria associated with Panax ginseng seedlings.</title>
        <authorList>
            <person name="Park J.M."/>
            <person name="Shin R."/>
            <person name="Jo S.H."/>
        </authorList>
    </citation>
    <scope>NUCLEOTIDE SEQUENCE [LARGE SCALE GENOMIC DNA]</scope>
    <source>
        <strain evidence="6 7">PgKB32</strain>
    </source>
</reference>
<dbReference type="PANTHER" id="PTHR30537:SF72">
    <property type="entry name" value="LYSR FAMILY TRANSCRIPTIONAL REGULATOR"/>
    <property type="match status" value="1"/>
</dbReference>
<dbReference type="Proteomes" id="UP000475265">
    <property type="component" value="Unassembled WGS sequence"/>
</dbReference>
<evidence type="ECO:0000313" key="6">
    <source>
        <dbReference type="EMBL" id="KAF2391865.1"/>
    </source>
</evidence>
<evidence type="ECO:0000259" key="5">
    <source>
        <dbReference type="PROSITE" id="PS50931"/>
    </source>
</evidence>
<keyword evidence="2" id="KW-0805">Transcription regulation</keyword>
<dbReference type="GO" id="GO:0006351">
    <property type="term" value="P:DNA-templated transcription"/>
    <property type="evidence" value="ECO:0007669"/>
    <property type="project" value="TreeGrafter"/>
</dbReference>
<comment type="similarity">
    <text evidence="1">Belongs to the LysR transcriptional regulatory family.</text>
</comment>
<dbReference type="PANTHER" id="PTHR30537">
    <property type="entry name" value="HTH-TYPE TRANSCRIPTIONAL REGULATOR"/>
    <property type="match status" value="1"/>
</dbReference>
<protein>
    <submittedName>
        <fullName evidence="6">HTH-type transcriptional regulator DmlR</fullName>
    </submittedName>
</protein>
<dbReference type="InterPro" id="IPR000847">
    <property type="entry name" value="LysR_HTH_N"/>
</dbReference>
<dbReference type="CDD" id="cd08476">
    <property type="entry name" value="PBP2_CrgA_like_7"/>
    <property type="match status" value="1"/>
</dbReference>
<evidence type="ECO:0000256" key="2">
    <source>
        <dbReference type="ARBA" id="ARBA00023015"/>
    </source>
</evidence>
<keyword evidence="3" id="KW-0238">DNA-binding</keyword>
<evidence type="ECO:0000313" key="7">
    <source>
        <dbReference type="Proteomes" id="UP000475265"/>
    </source>
</evidence>
<organism evidence="6 7">
    <name type="scientific">Pseudomonas frederiksbergensis</name>
    <dbReference type="NCBI Taxonomy" id="104087"/>
    <lineage>
        <taxon>Bacteria</taxon>
        <taxon>Pseudomonadati</taxon>
        <taxon>Pseudomonadota</taxon>
        <taxon>Gammaproteobacteria</taxon>
        <taxon>Pseudomonadales</taxon>
        <taxon>Pseudomonadaceae</taxon>
        <taxon>Pseudomonas</taxon>
    </lineage>
</organism>
<dbReference type="Pfam" id="PF00126">
    <property type="entry name" value="HTH_1"/>
    <property type="match status" value="1"/>
</dbReference>
<dbReference type="InterPro" id="IPR058163">
    <property type="entry name" value="LysR-type_TF_proteobact-type"/>
</dbReference>
<dbReference type="PROSITE" id="PS50931">
    <property type="entry name" value="HTH_LYSR"/>
    <property type="match status" value="1"/>
</dbReference>
<dbReference type="GO" id="GO:0003700">
    <property type="term" value="F:DNA-binding transcription factor activity"/>
    <property type="evidence" value="ECO:0007669"/>
    <property type="project" value="InterPro"/>
</dbReference>
<dbReference type="InterPro" id="IPR036388">
    <property type="entry name" value="WH-like_DNA-bd_sf"/>
</dbReference>
<dbReference type="AlphaFoldDB" id="A0A6L5BUY2"/>